<dbReference type="GeneID" id="9046945"/>
<protein>
    <submittedName>
        <fullName evidence="2">Cysteinyl-tRNA synthetase, putative</fullName>
    </submittedName>
</protein>
<evidence type="ECO:0000256" key="1">
    <source>
        <dbReference type="SAM" id="MobiDB-lite"/>
    </source>
</evidence>
<dbReference type="OrthoDB" id="10250478at2759"/>
<name>C5KVE2_PERM5</name>
<feature type="non-terminal residue" evidence="2">
    <location>
        <position position="1"/>
    </location>
</feature>
<feature type="compositionally biased region" description="Basic and acidic residues" evidence="1">
    <location>
        <begin position="19"/>
        <end position="81"/>
    </location>
</feature>
<accession>C5KVE2</accession>
<dbReference type="GO" id="GO:0004812">
    <property type="term" value="F:aminoacyl-tRNA ligase activity"/>
    <property type="evidence" value="ECO:0007669"/>
    <property type="project" value="UniProtKB-KW"/>
</dbReference>
<keyword evidence="2" id="KW-0436">Ligase</keyword>
<evidence type="ECO:0000313" key="3">
    <source>
        <dbReference type="Proteomes" id="UP000007800"/>
    </source>
</evidence>
<dbReference type="AlphaFoldDB" id="C5KVE2"/>
<feature type="region of interest" description="Disordered" evidence="1">
    <location>
        <begin position="19"/>
        <end position="82"/>
    </location>
</feature>
<keyword evidence="2" id="KW-0030">Aminoacyl-tRNA synthetase</keyword>
<proteinExistence type="predicted"/>
<reference evidence="2 3" key="1">
    <citation type="submission" date="2008-07" db="EMBL/GenBank/DDBJ databases">
        <authorList>
            <person name="El-Sayed N."/>
            <person name="Caler E."/>
            <person name="Inman J."/>
            <person name="Amedeo P."/>
            <person name="Hass B."/>
            <person name="Wortman J."/>
        </authorList>
    </citation>
    <scope>NUCLEOTIDE SEQUENCE [LARGE SCALE GENOMIC DNA]</scope>
    <source>
        <strain evidence="3">ATCC 50983 / TXsc</strain>
    </source>
</reference>
<gene>
    <name evidence="2" type="ORF">Pmar_PMAR024926</name>
</gene>
<dbReference type="EMBL" id="GG676491">
    <property type="protein sequence ID" value="EER11551.1"/>
    <property type="molecule type" value="Genomic_DNA"/>
</dbReference>
<dbReference type="Proteomes" id="UP000007800">
    <property type="component" value="Unassembled WGS sequence"/>
</dbReference>
<keyword evidence="3" id="KW-1185">Reference proteome</keyword>
<organism evidence="3">
    <name type="scientific">Perkinsus marinus (strain ATCC 50983 / TXsc)</name>
    <dbReference type="NCBI Taxonomy" id="423536"/>
    <lineage>
        <taxon>Eukaryota</taxon>
        <taxon>Sar</taxon>
        <taxon>Alveolata</taxon>
        <taxon>Perkinsozoa</taxon>
        <taxon>Perkinsea</taxon>
        <taxon>Perkinsida</taxon>
        <taxon>Perkinsidae</taxon>
        <taxon>Perkinsus</taxon>
    </lineage>
</organism>
<dbReference type="InParanoid" id="C5KVE2"/>
<sequence>DTTPNQLICNLTVTLKESGLKKTEGKHADRSRKEAQAAQLAEKEAKKKIRPEDMFKGQTDKYSKFDEHGIPTHDAGGEKLTKSAYKKLHKEWEKQRRLYESSH</sequence>
<evidence type="ECO:0000313" key="2">
    <source>
        <dbReference type="EMBL" id="EER11551.1"/>
    </source>
</evidence>
<dbReference type="RefSeq" id="XP_002779756.1">
    <property type="nucleotide sequence ID" value="XM_002779710.1"/>
</dbReference>